<evidence type="ECO:0000256" key="8">
    <source>
        <dbReference type="RuleBase" id="RU365068"/>
    </source>
</evidence>
<feature type="compositionally biased region" description="Acidic residues" evidence="10">
    <location>
        <begin position="206"/>
        <end position="238"/>
    </location>
</feature>
<dbReference type="CDD" id="cd18787">
    <property type="entry name" value="SF2_C_DEAD"/>
    <property type="match status" value="1"/>
</dbReference>
<dbReference type="InterPro" id="IPR011545">
    <property type="entry name" value="DEAD/DEAH_box_helicase_dom"/>
</dbReference>
<evidence type="ECO:0000256" key="7">
    <source>
        <dbReference type="RuleBase" id="RU000492"/>
    </source>
</evidence>
<feature type="region of interest" description="Disordered" evidence="10">
    <location>
        <begin position="195"/>
        <end position="238"/>
    </location>
</feature>
<comment type="caution">
    <text evidence="15">The sequence shown here is derived from an EMBL/GenBank/DDBJ whole genome shotgun (WGS) entry which is preliminary data.</text>
</comment>
<evidence type="ECO:0000256" key="2">
    <source>
        <dbReference type="ARBA" id="ARBA00022801"/>
    </source>
</evidence>
<reference evidence="15 16" key="1">
    <citation type="journal article" date="2022" name="Nat. Ecol. Evol.">
        <title>A masculinizing supergene underlies an exaggerated male reproductive morph in a spider.</title>
        <authorList>
            <person name="Hendrickx F."/>
            <person name="De Corte Z."/>
            <person name="Sonet G."/>
            <person name="Van Belleghem S.M."/>
            <person name="Kostlbacher S."/>
            <person name="Vangestel C."/>
        </authorList>
    </citation>
    <scope>NUCLEOTIDE SEQUENCE [LARGE SCALE GENOMIC DNA]</scope>
    <source>
        <strain evidence="15">W744_W776</strain>
    </source>
</reference>
<keyword evidence="11" id="KW-0732">Signal</keyword>
<proteinExistence type="inferred from homology"/>
<evidence type="ECO:0000256" key="10">
    <source>
        <dbReference type="SAM" id="MobiDB-lite"/>
    </source>
</evidence>
<feature type="domain" description="Helicase ATP-binding" evidence="12">
    <location>
        <begin position="154"/>
        <end position="387"/>
    </location>
</feature>
<dbReference type="PROSITE" id="PS51192">
    <property type="entry name" value="HELICASE_ATP_BIND_1"/>
    <property type="match status" value="1"/>
</dbReference>
<dbReference type="AlphaFoldDB" id="A0AAV6TW56"/>
<dbReference type="InterPro" id="IPR014014">
    <property type="entry name" value="RNA_helicase_DEAD_Q_motif"/>
</dbReference>
<evidence type="ECO:0000256" key="6">
    <source>
        <dbReference type="PROSITE-ProRule" id="PRU00552"/>
    </source>
</evidence>
<keyword evidence="2 7" id="KW-0378">Hydrolase</keyword>
<keyword evidence="3 7" id="KW-0347">Helicase</keyword>
<dbReference type="Pfam" id="PF00270">
    <property type="entry name" value="DEAD"/>
    <property type="match status" value="1"/>
</dbReference>
<protein>
    <recommendedName>
        <fullName evidence="8">ATP-dependent RNA helicase</fullName>
        <ecNumber evidence="8">3.6.4.13</ecNumber>
    </recommendedName>
</protein>
<sequence length="697" mass="79437">MKKISFTFARCRLFWFVILSNSSSTSHFIFSRGFEEKEFNYKMKLQKWKTVPIDTKGIDAEELEYLGGIEELSDYKITRPDKGTKKGKRKADKKVKQKKKIKLSEPKDALISEHESEDLDMGAWSSYNLQLPILNALADLGFEKPTQIQELTIPSAIRGNQDILGAAETGSGKTLAFGIPIINSIISIKESKTHKLSSSQPKSVPEDMETEDASENEESLSENEDAESEQEDDEDFITEEVKPTKPLYCLVLTPTRELAIQIKNHLIAICKYTDIKISVVVGGMALEKQRRVLRKCPEIVVATPGRLWELIEEGESHISQLSSVRYLVIDEADRMVEKGHFAELTQILSLANGSDKNRKRQTFVFSATLTLIHNLPNRFLLKNKKGKTQQKQKIDSLVRLTGMKDPKVIDITRQTAVVDSLTETQIMCSNEEKDSYLYYFLLMYPGRTIVFCNSIDCVRRLRTVLEYLNCHPLPLHASMQQRQRLKNLEKFEKSPTAVLLATDVAARGLDIKGIEHVIHFQVPRTAETYVHRSGRTARAQKEGLSLVLIEPQDATYYNRICKTLNKENSLPNFPIDYKVLKFVKERVTLVRSIDKLEHRMNRLNAQNRWIKKTAEEMDVDIEDESLLNDLGDAHEVANKSKQINAMKKELKIMLSRPIINQIVSCKYPTKSGKLVGPSIYNPQKAVSVVQKKKTKCK</sequence>
<evidence type="ECO:0000256" key="11">
    <source>
        <dbReference type="SAM" id="SignalP"/>
    </source>
</evidence>
<dbReference type="PROSITE" id="PS00039">
    <property type="entry name" value="DEAD_ATP_HELICASE"/>
    <property type="match status" value="1"/>
</dbReference>
<feature type="chain" id="PRO_5043361241" description="ATP-dependent RNA helicase" evidence="11">
    <location>
        <begin position="26"/>
        <end position="697"/>
    </location>
</feature>
<dbReference type="InterPro" id="IPR027417">
    <property type="entry name" value="P-loop_NTPase"/>
</dbReference>
<comment type="function">
    <text evidence="8">RNA helicase.</text>
</comment>
<dbReference type="GO" id="GO:0005524">
    <property type="term" value="F:ATP binding"/>
    <property type="evidence" value="ECO:0007669"/>
    <property type="project" value="UniProtKB-UniRule"/>
</dbReference>
<dbReference type="InterPro" id="IPR001650">
    <property type="entry name" value="Helicase_C-like"/>
</dbReference>
<feature type="domain" description="DEAD-box RNA helicase Q" evidence="14">
    <location>
        <begin position="122"/>
        <end position="150"/>
    </location>
</feature>
<feature type="signal peptide" evidence="11">
    <location>
        <begin position="1"/>
        <end position="25"/>
    </location>
</feature>
<evidence type="ECO:0000259" key="13">
    <source>
        <dbReference type="PROSITE" id="PS51194"/>
    </source>
</evidence>
<dbReference type="PROSITE" id="PS51194">
    <property type="entry name" value="HELICASE_CTER"/>
    <property type="match status" value="1"/>
</dbReference>
<comment type="similarity">
    <text evidence="7">Belongs to the DEAD box helicase family.</text>
</comment>
<comment type="catalytic activity">
    <reaction evidence="8">
        <text>ATP + H2O = ADP + phosphate + H(+)</text>
        <dbReference type="Rhea" id="RHEA:13065"/>
        <dbReference type="ChEBI" id="CHEBI:15377"/>
        <dbReference type="ChEBI" id="CHEBI:15378"/>
        <dbReference type="ChEBI" id="CHEBI:30616"/>
        <dbReference type="ChEBI" id="CHEBI:43474"/>
        <dbReference type="ChEBI" id="CHEBI:456216"/>
        <dbReference type="EC" id="3.6.4.13"/>
    </reaction>
</comment>
<keyword evidence="1 7" id="KW-0547">Nucleotide-binding</keyword>
<keyword evidence="9" id="KW-0175">Coiled coil</keyword>
<evidence type="ECO:0000259" key="12">
    <source>
        <dbReference type="PROSITE" id="PS51192"/>
    </source>
</evidence>
<evidence type="ECO:0000256" key="3">
    <source>
        <dbReference type="ARBA" id="ARBA00022806"/>
    </source>
</evidence>
<comment type="domain">
    <text evidence="8">The Q motif is unique to and characteristic of the DEAD box family of RNA helicases and controls ATP binding and hydrolysis.</text>
</comment>
<keyword evidence="4 7" id="KW-0067">ATP-binding</keyword>
<dbReference type="Pfam" id="PF00271">
    <property type="entry name" value="Helicase_C"/>
    <property type="match status" value="1"/>
</dbReference>
<dbReference type="PROSITE" id="PS51195">
    <property type="entry name" value="Q_MOTIF"/>
    <property type="match status" value="1"/>
</dbReference>
<dbReference type="EC" id="3.6.4.13" evidence="8"/>
<evidence type="ECO:0000256" key="5">
    <source>
        <dbReference type="ARBA" id="ARBA00022884"/>
    </source>
</evidence>
<dbReference type="PANTHER" id="PTHR24031">
    <property type="entry name" value="RNA HELICASE"/>
    <property type="match status" value="1"/>
</dbReference>
<dbReference type="SMART" id="SM00490">
    <property type="entry name" value="HELICc"/>
    <property type="match status" value="1"/>
</dbReference>
<dbReference type="GO" id="GO:0003723">
    <property type="term" value="F:RNA binding"/>
    <property type="evidence" value="ECO:0007669"/>
    <property type="project" value="UniProtKB-UniRule"/>
</dbReference>
<gene>
    <name evidence="15" type="ORF">JTE90_011576</name>
</gene>
<dbReference type="Gene3D" id="3.40.50.300">
    <property type="entry name" value="P-loop containing nucleotide triphosphate hydrolases"/>
    <property type="match status" value="2"/>
</dbReference>
<evidence type="ECO:0000313" key="15">
    <source>
        <dbReference type="EMBL" id="KAG8175689.1"/>
    </source>
</evidence>
<evidence type="ECO:0000256" key="1">
    <source>
        <dbReference type="ARBA" id="ARBA00022741"/>
    </source>
</evidence>
<dbReference type="EMBL" id="JAFNEN010000963">
    <property type="protein sequence ID" value="KAG8175689.1"/>
    <property type="molecule type" value="Genomic_DNA"/>
</dbReference>
<feature type="short sequence motif" description="Q motif" evidence="6">
    <location>
        <begin position="122"/>
        <end position="150"/>
    </location>
</feature>
<feature type="domain" description="Helicase C-terminal" evidence="13">
    <location>
        <begin position="436"/>
        <end position="581"/>
    </location>
</feature>
<dbReference type="SMART" id="SM00487">
    <property type="entry name" value="DEXDc"/>
    <property type="match status" value="1"/>
</dbReference>
<keyword evidence="5 8" id="KW-0694">RNA-binding</keyword>
<evidence type="ECO:0000313" key="16">
    <source>
        <dbReference type="Proteomes" id="UP000827092"/>
    </source>
</evidence>
<dbReference type="Proteomes" id="UP000827092">
    <property type="component" value="Unassembled WGS sequence"/>
</dbReference>
<evidence type="ECO:0000256" key="4">
    <source>
        <dbReference type="ARBA" id="ARBA00022840"/>
    </source>
</evidence>
<accession>A0AAV6TW56</accession>
<dbReference type="CDD" id="cd17946">
    <property type="entry name" value="DEADc_DDX24"/>
    <property type="match status" value="1"/>
</dbReference>
<feature type="coiled-coil region" evidence="9">
    <location>
        <begin position="586"/>
        <end position="613"/>
    </location>
</feature>
<name>A0AAV6TW56_9ARAC</name>
<keyword evidence="16" id="KW-1185">Reference proteome</keyword>
<dbReference type="GO" id="GO:0016787">
    <property type="term" value="F:hydrolase activity"/>
    <property type="evidence" value="ECO:0007669"/>
    <property type="project" value="UniProtKB-KW"/>
</dbReference>
<dbReference type="SUPFAM" id="SSF52540">
    <property type="entry name" value="P-loop containing nucleoside triphosphate hydrolases"/>
    <property type="match status" value="2"/>
</dbReference>
<evidence type="ECO:0000256" key="9">
    <source>
        <dbReference type="SAM" id="Coils"/>
    </source>
</evidence>
<dbReference type="InterPro" id="IPR000629">
    <property type="entry name" value="RNA-helicase_DEAD-box_CS"/>
</dbReference>
<dbReference type="GO" id="GO:0003724">
    <property type="term" value="F:RNA helicase activity"/>
    <property type="evidence" value="ECO:0007669"/>
    <property type="project" value="UniProtKB-EC"/>
</dbReference>
<evidence type="ECO:0000259" key="14">
    <source>
        <dbReference type="PROSITE" id="PS51195"/>
    </source>
</evidence>
<organism evidence="15 16">
    <name type="scientific">Oedothorax gibbosus</name>
    <dbReference type="NCBI Taxonomy" id="931172"/>
    <lineage>
        <taxon>Eukaryota</taxon>
        <taxon>Metazoa</taxon>
        <taxon>Ecdysozoa</taxon>
        <taxon>Arthropoda</taxon>
        <taxon>Chelicerata</taxon>
        <taxon>Arachnida</taxon>
        <taxon>Araneae</taxon>
        <taxon>Araneomorphae</taxon>
        <taxon>Entelegynae</taxon>
        <taxon>Araneoidea</taxon>
        <taxon>Linyphiidae</taxon>
        <taxon>Erigoninae</taxon>
        <taxon>Oedothorax</taxon>
    </lineage>
</organism>
<dbReference type="InterPro" id="IPR014001">
    <property type="entry name" value="Helicase_ATP-bd"/>
</dbReference>